<dbReference type="PANTHER" id="PTHR23131:SF0">
    <property type="entry name" value="ENDORIBONUCLEASE LACTB2"/>
    <property type="match status" value="1"/>
</dbReference>
<sequence>MVDAVRLRRHERPPGLHPLRSPSPKIRDASAVILVRHGERPGREVFWVRRGERVGFGGGYYAFPGGKVDAADASTPILACPQGEEGFQVAAIRETFEEAGVLLARGTSRLTPERLHALRLELLGGASFAALLEREGLVLDARALIPAGRWMTPDIAPVRFDTRFYLAYLPEGQEAVVIPGELSDGGWIRPAEALARWEAGTALLHPPNHHAHATLAGFGPESAIPRLRNPPYVCESHVVNRIEFQRGILYYPLLTPTLPPARHTNCYVVGTGELAVIDPGTPYPDEQAWFLERLRELQGEGRTVKCILLTHYHADHTGFAQALSRELDVPVWASPATAERVPGAEGRLADGQVISLGGPMPMRLRCVLTEGHARGHLCFLDEGSGAVIAGDMVAQGSSIVLDPPEGELGTYLESLRRLLRLPAKVLYPAHGFPIPDGASLLESYLSHREDRLAAIRGALRAAEGPVALAAIVERVYSDTPSFLHPVAERSALASLLELERLGDARQDADGWAATR</sequence>
<dbReference type="InterPro" id="IPR015797">
    <property type="entry name" value="NUDIX_hydrolase-like_dom_sf"/>
</dbReference>
<dbReference type="InterPro" id="IPR036388">
    <property type="entry name" value="WH-like_DNA-bd_sf"/>
</dbReference>
<dbReference type="STRING" id="1391653.AKJ08_0516"/>
<protein>
    <recommendedName>
        <fullName evidence="2">Nudix hydrolase domain-containing protein</fullName>
    </recommendedName>
</protein>
<accession>A0A0K1PAI9</accession>
<dbReference type="KEGG" id="vin:AKJ08_0516"/>
<dbReference type="Gene3D" id="3.90.79.10">
    <property type="entry name" value="Nucleoside Triphosphate Pyrophosphohydrolase"/>
    <property type="match status" value="1"/>
</dbReference>
<evidence type="ECO:0000313" key="3">
    <source>
        <dbReference type="EMBL" id="AKU90129.1"/>
    </source>
</evidence>
<dbReference type="SMART" id="SM00849">
    <property type="entry name" value="Lactamase_B"/>
    <property type="match status" value="1"/>
</dbReference>
<dbReference type="Gene3D" id="3.60.15.10">
    <property type="entry name" value="Ribonuclease Z/Hydroxyacylglutathione hydrolase-like"/>
    <property type="match status" value="1"/>
</dbReference>
<dbReference type="SUPFAM" id="SSF55811">
    <property type="entry name" value="Nudix"/>
    <property type="match status" value="1"/>
</dbReference>
<dbReference type="Pfam" id="PF17778">
    <property type="entry name" value="WHD_BLACT"/>
    <property type="match status" value="1"/>
</dbReference>
<dbReference type="SUPFAM" id="SSF56281">
    <property type="entry name" value="Metallo-hydrolase/oxidoreductase"/>
    <property type="match status" value="1"/>
</dbReference>
<dbReference type="InterPro" id="IPR041516">
    <property type="entry name" value="LACTB2_WH"/>
</dbReference>
<reference evidence="3 4" key="1">
    <citation type="submission" date="2015-08" db="EMBL/GenBank/DDBJ databases">
        <authorList>
            <person name="Babu N.S."/>
            <person name="Beckwith C.J."/>
            <person name="Beseler K.G."/>
            <person name="Brison A."/>
            <person name="Carone J.V."/>
            <person name="Caskin T.P."/>
            <person name="Diamond M."/>
            <person name="Durham M.E."/>
            <person name="Foxe J.M."/>
            <person name="Go M."/>
            <person name="Henderson B.A."/>
            <person name="Jones I.B."/>
            <person name="McGettigan J.A."/>
            <person name="Micheletti S.J."/>
            <person name="Nasrallah M.E."/>
            <person name="Ortiz D."/>
            <person name="Piller C.R."/>
            <person name="Privatt S.R."/>
            <person name="Schneider S.L."/>
            <person name="Sharp S."/>
            <person name="Smith T.C."/>
            <person name="Stanton J.D."/>
            <person name="Ullery H.E."/>
            <person name="Wilson R.J."/>
            <person name="Serrano M.G."/>
            <person name="Buck G."/>
            <person name="Lee V."/>
            <person name="Wang Y."/>
            <person name="Carvalho R."/>
            <person name="Voegtly L."/>
            <person name="Shi R."/>
            <person name="Duckworth R."/>
            <person name="Johnson A."/>
            <person name="Loviza R."/>
            <person name="Walstead R."/>
            <person name="Shah Z."/>
            <person name="Kiflezghi M."/>
            <person name="Wade K."/>
            <person name="Ball S.L."/>
            <person name="Bradley K.W."/>
            <person name="Asai D.J."/>
            <person name="Bowman C.A."/>
            <person name="Russell D.A."/>
            <person name="Pope W.H."/>
            <person name="Jacobs-Sera D."/>
            <person name="Hendrix R.W."/>
            <person name="Hatfull G.F."/>
        </authorList>
    </citation>
    <scope>NUCLEOTIDE SEQUENCE [LARGE SCALE GENOMIC DNA]</scope>
    <source>
        <strain evidence="3 4">DSM 27710</strain>
    </source>
</reference>
<dbReference type="Pfam" id="PF00753">
    <property type="entry name" value="Lactamase_B"/>
    <property type="match status" value="1"/>
</dbReference>
<dbReference type="InterPro" id="IPR001279">
    <property type="entry name" value="Metallo-B-lactamas"/>
</dbReference>
<name>A0A0K1PAI9_9BACT</name>
<feature type="domain" description="Nudix hydrolase" evidence="2">
    <location>
        <begin position="24"/>
        <end position="210"/>
    </location>
</feature>
<dbReference type="EMBL" id="CP012332">
    <property type="protein sequence ID" value="AKU90129.1"/>
    <property type="molecule type" value="Genomic_DNA"/>
</dbReference>
<evidence type="ECO:0000256" key="1">
    <source>
        <dbReference type="SAM" id="MobiDB-lite"/>
    </source>
</evidence>
<dbReference type="Pfam" id="PF00293">
    <property type="entry name" value="NUDIX"/>
    <property type="match status" value="1"/>
</dbReference>
<proteinExistence type="predicted"/>
<dbReference type="InterPro" id="IPR000086">
    <property type="entry name" value="NUDIX_hydrolase_dom"/>
</dbReference>
<keyword evidence="4" id="KW-1185">Reference proteome</keyword>
<dbReference type="PANTHER" id="PTHR23131">
    <property type="entry name" value="ENDORIBONUCLEASE LACTB2"/>
    <property type="match status" value="1"/>
</dbReference>
<feature type="region of interest" description="Disordered" evidence="1">
    <location>
        <begin position="1"/>
        <end position="24"/>
    </location>
</feature>
<evidence type="ECO:0000259" key="2">
    <source>
        <dbReference type="PROSITE" id="PS51462"/>
    </source>
</evidence>
<dbReference type="OrthoDB" id="9784009at2"/>
<evidence type="ECO:0000313" key="4">
    <source>
        <dbReference type="Proteomes" id="UP000055590"/>
    </source>
</evidence>
<dbReference type="InterPro" id="IPR050662">
    <property type="entry name" value="Sec-metab_biosynth-thioest"/>
</dbReference>
<dbReference type="CDD" id="cd18870">
    <property type="entry name" value="NUDIX_AcylCoAdiphos_Nudt19"/>
    <property type="match status" value="1"/>
</dbReference>
<dbReference type="PROSITE" id="PS51462">
    <property type="entry name" value="NUDIX"/>
    <property type="match status" value="1"/>
</dbReference>
<dbReference type="AlphaFoldDB" id="A0A0K1PAI9"/>
<dbReference type="InterPro" id="IPR036866">
    <property type="entry name" value="RibonucZ/Hydroxyglut_hydro"/>
</dbReference>
<dbReference type="Proteomes" id="UP000055590">
    <property type="component" value="Chromosome"/>
</dbReference>
<dbReference type="RefSeq" id="WP_082342591.1">
    <property type="nucleotide sequence ID" value="NZ_CP012332.1"/>
</dbReference>
<gene>
    <name evidence="3" type="ORF">AKJ08_0516</name>
</gene>
<organism evidence="3 4">
    <name type="scientific">Vulgatibacter incomptus</name>
    <dbReference type="NCBI Taxonomy" id="1391653"/>
    <lineage>
        <taxon>Bacteria</taxon>
        <taxon>Pseudomonadati</taxon>
        <taxon>Myxococcota</taxon>
        <taxon>Myxococcia</taxon>
        <taxon>Myxococcales</taxon>
        <taxon>Cystobacterineae</taxon>
        <taxon>Vulgatibacteraceae</taxon>
        <taxon>Vulgatibacter</taxon>
    </lineage>
</organism>
<dbReference type="Gene3D" id="1.10.10.10">
    <property type="entry name" value="Winged helix-like DNA-binding domain superfamily/Winged helix DNA-binding domain"/>
    <property type="match status" value="1"/>
</dbReference>